<accession>A0A5S9WM98</accession>
<sequence length="181" mass="20539">MSISGSRTIMLLQISSQRRKLGTLFTQALLLIRGIVLSDLKTGSQNMRLSVGWLRGIGSTLVTGCETRVSSFQRSDIWKFFTQRAGMSPPNNFGAILTWLKTASTSKNLSLLIKLIFQASLYLIWRERNCRIHSNIFRNPPQIIKEIQVLLRAKLDPLSRVSHSNASRASIMITWFELFLV</sequence>
<gene>
    <name evidence="1" type="ORF">C24_LOCUS3545</name>
</gene>
<dbReference type="OrthoDB" id="1111715at2759"/>
<protein>
    <submittedName>
        <fullName evidence="1">Uncharacterized protein</fullName>
    </submittedName>
</protein>
<dbReference type="AlphaFoldDB" id="A0A5S9WM98"/>
<organism evidence="1 2">
    <name type="scientific">Arabidopsis thaliana</name>
    <name type="common">Mouse-ear cress</name>
    <dbReference type="NCBI Taxonomy" id="3702"/>
    <lineage>
        <taxon>Eukaryota</taxon>
        <taxon>Viridiplantae</taxon>
        <taxon>Streptophyta</taxon>
        <taxon>Embryophyta</taxon>
        <taxon>Tracheophyta</taxon>
        <taxon>Spermatophyta</taxon>
        <taxon>Magnoliopsida</taxon>
        <taxon>eudicotyledons</taxon>
        <taxon>Gunneridae</taxon>
        <taxon>Pentapetalae</taxon>
        <taxon>rosids</taxon>
        <taxon>malvids</taxon>
        <taxon>Brassicales</taxon>
        <taxon>Brassicaceae</taxon>
        <taxon>Camelineae</taxon>
        <taxon>Arabidopsis</taxon>
    </lineage>
</organism>
<proteinExistence type="predicted"/>
<dbReference type="EMBL" id="CACSHJ010000087">
    <property type="protein sequence ID" value="CAA0270646.1"/>
    <property type="molecule type" value="Genomic_DNA"/>
</dbReference>
<dbReference type="Proteomes" id="UP000434276">
    <property type="component" value="Unassembled WGS sequence"/>
</dbReference>
<name>A0A5S9WM98_ARATH</name>
<evidence type="ECO:0000313" key="2">
    <source>
        <dbReference type="Proteomes" id="UP000434276"/>
    </source>
</evidence>
<reference evidence="1 2" key="1">
    <citation type="submission" date="2019-12" db="EMBL/GenBank/DDBJ databases">
        <authorList>
            <person name="Jiao W.-B."/>
            <person name="Schneeberger K."/>
        </authorList>
    </citation>
    <scope>NUCLEOTIDE SEQUENCE [LARGE SCALE GENOMIC DNA]</scope>
    <source>
        <strain evidence="2">cv. C24</strain>
    </source>
</reference>
<evidence type="ECO:0000313" key="1">
    <source>
        <dbReference type="EMBL" id="CAA0270646.1"/>
    </source>
</evidence>